<evidence type="ECO:0000256" key="7">
    <source>
        <dbReference type="SAM" id="Phobius"/>
    </source>
</evidence>
<evidence type="ECO:0000256" key="1">
    <source>
        <dbReference type="ARBA" id="ARBA00004141"/>
    </source>
</evidence>
<keyword evidence="5 7" id="KW-1133">Transmembrane helix</keyword>
<feature type="transmembrane region" description="Helical" evidence="7">
    <location>
        <begin position="390"/>
        <end position="408"/>
    </location>
</feature>
<dbReference type="GO" id="GO:0016020">
    <property type="term" value="C:membrane"/>
    <property type="evidence" value="ECO:0007669"/>
    <property type="project" value="UniProtKB-SubCell"/>
</dbReference>
<keyword evidence="2" id="KW-0328">Glycosyltransferase</keyword>
<feature type="transmembrane region" description="Helical" evidence="7">
    <location>
        <begin position="470"/>
        <end position="492"/>
    </location>
</feature>
<feature type="transmembrane region" description="Helical" evidence="7">
    <location>
        <begin position="349"/>
        <end position="370"/>
    </location>
</feature>
<dbReference type="PANTHER" id="PTHR43867:SF2">
    <property type="entry name" value="CELLULOSE SYNTHASE CATALYTIC SUBUNIT A [UDP-FORMING]"/>
    <property type="match status" value="1"/>
</dbReference>
<evidence type="ECO:0000256" key="6">
    <source>
        <dbReference type="ARBA" id="ARBA00023136"/>
    </source>
</evidence>
<protein>
    <recommendedName>
        <fullName evidence="8">Glycosyltransferase 2-like domain-containing protein</fullName>
    </recommendedName>
</protein>
<dbReference type="AlphaFoldDB" id="A0A6C0K6Y6"/>
<evidence type="ECO:0000256" key="3">
    <source>
        <dbReference type="ARBA" id="ARBA00022679"/>
    </source>
</evidence>
<comment type="subcellular location">
    <subcellularLocation>
        <location evidence="1">Membrane</location>
        <topology evidence="1">Multi-pass membrane protein</topology>
    </subcellularLocation>
</comment>
<name>A0A6C0K6Y6_9ZZZZ</name>
<dbReference type="InterPro" id="IPR050321">
    <property type="entry name" value="Glycosyltr_2/OpgH_subfam"/>
</dbReference>
<evidence type="ECO:0000256" key="5">
    <source>
        <dbReference type="ARBA" id="ARBA00022989"/>
    </source>
</evidence>
<keyword evidence="6 7" id="KW-0472">Membrane</keyword>
<feature type="domain" description="Glycosyltransferase 2-like" evidence="8">
    <location>
        <begin position="178"/>
        <end position="402"/>
    </location>
</feature>
<feature type="transmembrane region" description="Helical" evidence="7">
    <location>
        <begin position="29"/>
        <end position="51"/>
    </location>
</feature>
<evidence type="ECO:0000256" key="4">
    <source>
        <dbReference type="ARBA" id="ARBA00022692"/>
    </source>
</evidence>
<dbReference type="Pfam" id="PF13632">
    <property type="entry name" value="Glyco_trans_2_3"/>
    <property type="match status" value="1"/>
</dbReference>
<accession>A0A6C0K6Y6</accession>
<dbReference type="Gene3D" id="3.90.550.10">
    <property type="entry name" value="Spore Coat Polysaccharide Biosynthesis Protein SpsA, Chain A"/>
    <property type="match status" value="1"/>
</dbReference>
<reference evidence="9" key="1">
    <citation type="journal article" date="2020" name="Nature">
        <title>Giant virus diversity and host interactions through global metagenomics.</title>
        <authorList>
            <person name="Schulz F."/>
            <person name="Roux S."/>
            <person name="Paez-Espino D."/>
            <person name="Jungbluth S."/>
            <person name="Walsh D.A."/>
            <person name="Denef V.J."/>
            <person name="McMahon K.D."/>
            <person name="Konstantinidis K.T."/>
            <person name="Eloe-Fadrosh E.A."/>
            <person name="Kyrpides N.C."/>
            <person name="Woyke T."/>
        </authorList>
    </citation>
    <scope>NUCLEOTIDE SEQUENCE</scope>
    <source>
        <strain evidence="9">GVMAG-S-1101169-75</strain>
    </source>
</reference>
<evidence type="ECO:0000256" key="2">
    <source>
        <dbReference type="ARBA" id="ARBA00022676"/>
    </source>
</evidence>
<dbReference type="InterPro" id="IPR029044">
    <property type="entry name" value="Nucleotide-diphossugar_trans"/>
</dbReference>
<dbReference type="EMBL" id="MN740791">
    <property type="protein sequence ID" value="QHU11874.1"/>
    <property type="molecule type" value="Genomic_DNA"/>
</dbReference>
<proteinExistence type="predicted"/>
<keyword evidence="4 7" id="KW-0812">Transmembrane</keyword>
<evidence type="ECO:0000259" key="8">
    <source>
        <dbReference type="Pfam" id="PF13632"/>
    </source>
</evidence>
<dbReference type="GO" id="GO:0016757">
    <property type="term" value="F:glycosyltransferase activity"/>
    <property type="evidence" value="ECO:0007669"/>
    <property type="project" value="UniProtKB-KW"/>
</dbReference>
<evidence type="ECO:0000313" key="9">
    <source>
        <dbReference type="EMBL" id="QHU11874.1"/>
    </source>
</evidence>
<organism evidence="9">
    <name type="scientific">viral metagenome</name>
    <dbReference type="NCBI Taxonomy" id="1070528"/>
    <lineage>
        <taxon>unclassified sequences</taxon>
        <taxon>metagenomes</taxon>
        <taxon>organismal metagenomes</taxon>
    </lineage>
</organism>
<sequence length="533" mass="61579">MNILLALTLWSPLSLYLWARWRSVCAGYNVLFLISETIVLLVGCLNTHVLMEGTFRYEKKKESMIETPAWTALEEAGEIPHVLVIIPTYHEGVVVLQKTLEAIQRIDYSPERITVVVGDDGKDDDVQEFMHTSFPSFIYHRRMLLEGHAKAGNINDILFASEDTTMNYINHLLYPGDYVLILDCDMIPEPDILKNLLPFFWEKERSGEIKKNDQCAFVQSPQAFYNIHGFDWLGQHYLFFYQVVQRAYSGFHLGVPCCGTNVVFHRKTLMDIGGFQYGSVTEDFNTSMLLHSQGFISRYYTGKTAVGMAPLSLVGFYEQRKRWSTGGLQIVFSPLFYERVQKLPMVYKWIYTFSGASPFLAIFLFCLMLGPLLDLFYHRTFLCHLDGLHYLFFFLPYALVYLACLLYFHRSLSWKVMVTSFQETLFMVFLSLRFIASFVPKKLGFRHFTFKTTQKSLEEKPPPRERLSTFFILLPYILFYTCAISGIAMKGITGNGNRDRDGSFFVDTFWLVMIMAQLVPILFYVVQETVGGP</sequence>
<keyword evidence="3" id="KW-0808">Transferase</keyword>
<dbReference type="SUPFAM" id="SSF53448">
    <property type="entry name" value="Nucleotide-diphospho-sugar transferases"/>
    <property type="match status" value="1"/>
</dbReference>
<dbReference type="InterPro" id="IPR001173">
    <property type="entry name" value="Glyco_trans_2-like"/>
</dbReference>
<feature type="transmembrane region" description="Helical" evidence="7">
    <location>
        <begin position="504"/>
        <end position="526"/>
    </location>
</feature>
<dbReference type="PANTHER" id="PTHR43867">
    <property type="entry name" value="CELLULOSE SYNTHASE CATALYTIC SUBUNIT A [UDP-FORMING]"/>
    <property type="match status" value="1"/>
</dbReference>